<protein>
    <submittedName>
        <fullName evidence="2">Disease resistance protein family</fullName>
    </submittedName>
</protein>
<dbReference type="InterPro" id="IPR032675">
    <property type="entry name" value="LRR_dom_sf"/>
</dbReference>
<dbReference type="AlphaFoldDB" id="A0AAD7VKZ3"/>
<dbReference type="Pfam" id="PF23247">
    <property type="entry name" value="LRR_RPS2"/>
    <property type="match status" value="1"/>
</dbReference>
<evidence type="ECO:0000313" key="2">
    <source>
        <dbReference type="EMBL" id="KAJ7979761.1"/>
    </source>
</evidence>
<accession>A0AAD7VKZ3</accession>
<evidence type="ECO:0000313" key="3">
    <source>
        <dbReference type="Proteomes" id="UP001163823"/>
    </source>
</evidence>
<dbReference type="KEGG" id="qsa:O6P43_003125"/>
<dbReference type="InterPro" id="IPR057135">
    <property type="entry name" value="At4g27190-like_LRR"/>
</dbReference>
<proteinExistence type="predicted"/>
<dbReference type="Gene3D" id="3.80.10.10">
    <property type="entry name" value="Ribonuclease Inhibitor"/>
    <property type="match status" value="1"/>
</dbReference>
<dbReference type="EMBL" id="JARAOO010000002">
    <property type="protein sequence ID" value="KAJ7979761.1"/>
    <property type="molecule type" value="Genomic_DNA"/>
</dbReference>
<name>A0AAD7VKZ3_QUISA</name>
<reference evidence="2" key="1">
    <citation type="journal article" date="2023" name="Science">
        <title>Elucidation of the pathway for biosynthesis of saponin adjuvants from the soapbark tree.</title>
        <authorList>
            <person name="Reed J."/>
            <person name="Orme A."/>
            <person name="El-Demerdash A."/>
            <person name="Owen C."/>
            <person name="Martin L.B.B."/>
            <person name="Misra R.C."/>
            <person name="Kikuchi S."/>
            <person name="Rejzek M."/>
            <person name="Martin A.C."/>
            <person name="Harkess A."/>
            <person name="Leebens-Mack J."/>
            <person name="Louveau T."/>
            <person name="Stephenson M.J."/>
            <person name="Osbourn A."/>
        </authorList>
    </citation>
    <scope>NUCLEOTIDE SEQUENCE</scope>
    <source>
        <strain evidence="2">S10</strain>
    </source>
</reference>
<organism evidence="2 3">
    <name type="scientific">Quillaja saponaria</name>
    <name type="common">Soap bark tree</name>
    <dbReference type="NCBI Taxonomy" id="32244"/>
    <lineage>
        <taxon>Eukaryota</taxon>
        <taxon>Viridiplantae</taxon>
        <taxon>Streptophyta</taxon>
        <taxon>Embryophyta</taxon>
        <taxon>Tracheophyta</taxon>
        <taxon>Spermatophyta</taxon>
        <taxon>Magnoliopsida</taxon>
        <taxon>eudicotyledons</taxon>
        <taxon>Gunneridae</taxon>
        <taxon>Pentapetalae</taxon>
        <taxon>rosids</taxon>
        <taxon>fabids</taxon>
        <taxon>Fabales</taxon>
        <taxon>Quillajaceae</taxon>
        <taxon>Quillaja</taxon>
    </lineage>
</organism>
<keyword evidence="3" id="KW-1185">Reference proteome</keyword>
<comment type="caution">
    <text evidence="2">The sequence shown here is derived from an EMBL/GenBank/DDBJ whole genome shotgun (WGS) entry which is preliminary data.</text>
</comment>
<gene>
    <name evidence="2" type="ORF">O6P43_003125</name>
</gene>
<sequence>MMEEILMPEENVDEKVPIFRNLETISIGYMEKLTKIWPQRINRDSFCGLSMLSIDSCDALVTIFPSNTVGKFQNLEKLRVMFCESVEQVFDLQCIDIETETGHGS</sequence>
<dbReference type="Proteomes" id="UP001163823">
    <property type="component" value="Chromosome 2"/>
</dbReference>
<dbReference type="SUPFAM" id="SSF52047">
    <property type="entry name" value="RNI-like"/>
    <property type="match status" value="1"/>
</dbReference>
<feature type="domain" description="Disease resistance protein At4g27190-like leucine-rich repeats" evidence="1">
    <location>
        <begin position="24"/>
        <end position="96"/>
    </location>
</feature>
<evidence type="ECO:0000259" key="1">
    <source>
        <dbReference type="Pfam" id="PF23247"/>
    </source>
</evidence>